<protein>
    <submittedName>
        <fullName evidence="1">Uncharacterized protein</fullName>
    </submittedName>
</protein>
<accession>A0ABU6X8M9</accession>
<reference evidence="1 2" key="1">
    <citation type="journal article" date="2023" name="Plants (Basel)">
        <title>Bridging the Gap: Combining Genomics and Transcriptomics Approaches to Understand Stylosanthes scabra, an Orphan Legume from the Brazilian Caatinga.</title>
        <authorList>
            <person name="Ferreira-Neto J.R.C."/>
            <person name="da Silva M.D."/>
            <person name="Binneck E."/>
            <person name="de Melo N.F."/>
            <person name="da Silva R.H."/>
            <person name="de Melo A.L.T.M."/>
            <person name="Pandolfi V."/>
            <person name="Bustamante F.O."/>
            <person name="Brasileiro-Vidal A.C."/>
            <person name="Benko-Iseppon A.M."/>
        </authorList>
    </citation>
    <scope>NUCLEOTIDE SEQUENCE [LARGE SCALE GENOMIC DNA]</scope>
    <source>
        <tissue evidence="1">Leaves</tissue>
    </source>
</reference>
<organism evidence="1 2">
    <name type="scientific">Stylosanthes scabra</name>
    <dbReference type="NCBI Taxonomy" id="79078"/>
    <lineage>
        <taxon>Eukaryota</taxon>
        <taxon>Viridiplantae</taxon>
        <taxon>Streptophyta</taxon>
        <taxon>Embryophyta</taxon>
        <taxon>Tracheophyta</taxon>
        <taxon>Spermatophyta</taxon>
        <taxon>Magnoliopsida</taxon>
        <taxon>eudicotyledons</taxon>
        <taxon>Gunneridae</taxon>
        <taxon>Pentapetalae</taxon>
        <taxon>rosids</taxon>
        <taxon>fabids</taxon>
        <taxon>Fabales</taxon>
        <taxon>Fabaceae</taxon>
        <taxon>Papilionoideae</taxon>
        <taxon>50 kb inversion clade</taxon>
        <taxon>dalbergioids sensu lato</taxon>
        <taxon>Dalbergieae</taxon>
        <taxon>Pterocarpus clade</taxon>
        <taxon>Stylosanthes</taxon>
    </lineage>
</organism>
<name>A0ABU6X8M9_9FABA</name>
<gene>
    <name evidence="1" type="ORF">PIB30_014738</name>
</gene>
<evidence type="ECO:0000313" key="2">
    <source>
        <dbReference type="Proteomes" id="UP001341840"/>
    </source>
</evidence>
<comment type="caution">
    <text evidence="1">The sequence shown here is derived from an EMBL/GenBank/DDBJ whole genome shotgun (WGS) entry which is preliminary data.</text>
</comment>
<dbReference type="Proteomes" id="UP001341840">
    <property type="component" value="Unassembled WGS sequence"/>
</dbReference>
<evidence type="ECO:0000313" key="1">
    <source>
        <dbReference type="EMBL" id="MED6192953.1"/>
    </source>
</evidence>
<proteinExistence type="predicted"/>
<dbReference type="EMBL" id="JASCZI010211488">
    <property type="protein sequence ID" value="MED6192953.1"/>
    <property type="molecule type" value="Genomic_DNA"/>
</dbReference>
<sequence length="246" mass="26348">MESVPSAFVGLFNGSSAGKKIVKLGWAHADLGVLVGRIELSINQKLSKPRNSIRSGPNPTRPSWIELVHHLHGFTTLLPSPVPSWCLRRLGLRRVFVTAPVLLCRVVVRLSFGELRVAYACRRPCHLLLPSPFFAGCCLSSRRHLPDTTSAGPNLGFCYGATFSFSIRTPPESSPPASLLSSCIATQFNSYVAAAASCRLRAAARVSAHPRLLLPKSVTPHIAATSISAARVSSRLAALVAALPHS</sequence>
<keyword evidence="2" id="KW-1185">Reference proteome</keyword>